<dbReference type="InterPro" id="IPR005225">
    <property type="entry name" value="Small_GTP-bd"/>
</dbReference>
<keyword evidence="5" id="KW-0342">GTP-binding</keyword>
<evidence type="ECO:0000256" key="2">
    <source>
        <dbReference type="ARBA" id="ARBA00022448"/>
    </source>
</evidence>
<dbReference type="SMART" id="SM00173">
    <property type="entry name" value="RAS"/>
    <property type="match status" value="1"/>
</dbReference>
<comment type="subcellular location">
    <subcellularLocation>
        <location evidence="8">Preautophagosomal structure membrane</location>
        <topology evidence="8">Lipid-anchor</topology>
        <orientation evidence="8">Cytoplasmic side</orientation>
    </subcellularLocation>
</comment>
<keyword evidence="2" id="KW-0813">Transport</keyword>
<proteinExistence type="inferred from homology"/>
<dbReference type="CDD" id="cd01869">
    <property type="entry name" value="Rab1_Ypt1"/>
    <property type="match status" value="1"/>
</dbReference>
<dbReference type="GO" id="GO:0034045">
    <property type="term" value="C:phagophore assembly site membrane"/>
    <property type="evidence" value="ECO:0007669"/>
    <property type="project" value="UniProtKB-SubCell"/>
</dbReference>
<evidence type="ECO:0000313" key="11">
    <source>
        <dbReference type="Proteomes" id="UP001219933"/>
    </source>
</evidence>
<dbReference type="PROSITE" id="PS51421">
    <property type="entry name" value="RAS"/>
    <property type="match status" value="1"/>
</dbReference>
<dbReference type="InterPro" id="IPR027417">
    <property type="entry name" value="P-loop_NTPase"/>
</dbReference>
<keyword evidence="6" id="KW-0449">Lipoprotein</keyword>
<evidence type="ECO:0000256" key="1">
    <source>
        <dbReference type="ARBA" id="ARBA00006270"/>
    </source>
</evidence>
<dbReference type="SMART" id="SM00175">
    <property type="entry name" value="RAB"/>
    <property type="match status" value="1"/>
</dbReference>
<dbReference type="InterPro" id="IPR050227">
    <property type="entry name" value="Rab"/>
</dbReference>
<dbReference type="SMART" id="SM00176">
    <property type="entry name" value="RAN"/>
    <property type="match status" value="1"/>
</dbReference>
<keyword evidence="4" id="KW-0653">Protein transport</keyword>
<dbReference type="AlphaFoldDB" id="A0AAF0JBF8"/>
<protein>
    <recommendedName>
        <fullName evidence="9">GTP-binding protein ypt1</fullName>
    </recommendedName>
</protein>
<evidence type="ECO:0000256" key="3">
    <source>
        <dbReference type="ARBA" id="ARBA00022741"/>
    </source>
</evidence>
<name>A0AAF0JBF8_9BASI</name>
<dbReference type="PROSITE" id="PS51417">
    <property type="entry name" value="ARF"/>
    <property type="match status" value="1"/>
</dbReference>
<reference evidence="10" key="1">
    <citation type="submission" date="2023-03" db="EMBL/GenBank/DDBJ databases">
        <title>Mating type loci evolution in Malassezia.</title>
        <authorList>
            <person name="Coelho M.A."/>
        </authorList>
    </citation>
    <scope>NUCLEOTIDE SEQUENCE</scope>
    <source>
        <strain evidence="10">CBS 11721</strain>
    </source>
</reference>
<dbReference type="InterPro" id="IPR001806">
    <property type="entry name" value="Small_GTPase"/>
</dbReference>
<dbReference type="InterPro" id="IPR057289">
    <property type="entry name" value="Rab1/Ypt1"/>
</dbReference>
<sequence length="209" mass="22812">MTGLSPDYDYLFKLLLIGDSGVGKSCLLLRFADDTYTESYISTIGVDFKIRTIELEGKTVKLQIWDTAGQERFRTITSSYYRGAHGIIVVYDVTDEATFQNVKQWLQEIERYACEGVNKLLVGNKADLAGSKAVDYETAKQFAEQLNIPFLETSAKDATNVEQAFLTMAKQIKDRMGASSMQAGAGAGKSTLKVGQGQNVQSLGAGGCC</sequence>
<dbReference type="PROSITE" id="PS51419">
    <property type="entry name" value="RAB"/>
    <property type="match status" value="1"/>
</dbReference>
<dbReference type="GO" id="GO:0003924">
    <property type="term" value="F:GTPase activity"/>
    <property type="evidence" value="ECO:0007669"/>
    <property type="project" value="InterPro"/>
</dbReference>
<keyword evidence="7" id="KW-0636">Prenylation</keyword>
<dbReference type="PANTHER" id="PTHR47977">
    <property type="entry name" value="RAS-RELATED PROTEIN RAB"/>
    <property type="match status" value="1"/>
</dbReference>
<dbReference type="SUPFAM" id="SSF52540">
    <property type="entry name" value="P-loop containing nucleoside triphosphate hydrolases"/>
    <property type="match status" value="1"/>
</dbReference>
<dbReference type="PRINTS" id="PR00449">
    <property type="entry name" value="RASTRNSFRMNG"/>
</dbReference>
<dbReference type="GO" id="GO:0005525">
    <property type="term" value="F:GTP binding"/>
    <property type="evidence" value="ECO:0007669"/>
    <property type="project" value="UniProtKB-KW"/>
</dbReference>
<dbReference type="PROSITE" id="PS51420">
    <property type="entry name" value="RHO"/>
    <property type="match status" value="1"/>
</dbReference>
<evidence type="ECO:0000256" key="6">
    <source>
        <dbReference type="ARBA" id="ARBA00023288"/>
    </source>
</evidence>
<evidence type="ECO:0000256" key="5">
    <source>
        <dbReference type="ARBA" id="ARBA00023134"/>
    </source>
</evidence>
<accession>A0AAF0JBF8</accession>
<evidence type="ECO:0000256" key="8">
    <source>
        <dbReference type="ARBA" id="ARBA00060489"/>
    </source>
</evidence>
<dbReference type="FunFam" id="3.40.50.300:FF:000069">
    <property type="entry name" value="Ras GTP-binding protein YPT1"/>
    <property type="match status" value="1"/>
</dbReference>
<evidence type="ECO:0000256" key="7">
    <source>
        <dbReference type="ARBA" id="ARBA00023289"/>
    </source>
</evidence>
<organism evidence="10 11">
    <name type="scientific">Malassezia cuniculi</name>
    <dbReference type="NCBI Taxonomy" id="948313"/>
    <lineage>
        <taxon>Eukaryota</taxon>
        <taxon>Fungi</taxon>
        <taxon>Dikarya</taxon>
        <taxon>Basidiomycota</taxon>
        <taxon>Ustilaginomycotina</taxon>
        <taxon>Malasseziomycetes</taxon>
        <taxon>Malasseziales</taxon>
        <taxon>Malasseziaceae</taxon>
        <taxon>Malassezia</taxon>
    </lineage>
</organism>
<dbReference type="EMBL" id="CP119879">
    <property type="protein sequence ID" value="WFD35251.1"/>
    <property type="molecule type" value="Genomic_DNA"/>
</dbReference>
<dbReference type="NCBIfam" id="TIGR00231">
    <property type="entry name" value="small_GTP"/>
    <property type="match status" value="1"/>
</dbReference>
<evidence type="ECO:0000256" key="9">
    <source>
        <dbReference type="ARBA" id="ARBA00074496"/>
    </source>
</evidence>
<evidence type="ECO:0000313" key="10">
    <source>
        <dbReference type="EMBL" id="WFD35251.1"/>
    </source>
</evidence>
<keyword evidence="3" id="KW-0547">Nucleotide-binding</keyword>
<gene>
    <name evidence="10" type="primary">ypt1</name>
    <name evidence="10" type="ORF">MCUN1_002102</name>
</gene>
<dbReference type="GO" id="GO:0015031">
    <property type="term" value="P:protein transport"/>
    <property type="evidence" value="ECO:0007669"/>
    <property type="project" value="UniProtKB-KW"/>
</dbReference>
<dbReference type="Proteomes" id="UP001219933">
    <property type="component" value="Chromosome 3"/>
</dbReference>
<dbReference type="SMART" id="SM00174">
    <property type="entry name" value="RHO"/>
    <property type="match status" value="1"/>
</dbReference>
<dbReference type="Pfam" id="PF00071">
    <property type="entry name" value="Ras"/>
    <property type="match status" value="1"/>
</dbReference>
<keyword evidence="11" id="KW-1185">Reference proteome</keyword>
<comment type="similarity">
    <text evidence="1">Belongs to the small GTPase superfamily. Rab family.</text>
</comment>
<evidence type="ECO:0000256" key="4">
    <source>
        <dbReference type="ARBA" id="ARBA00022927"/>
    </source>
</evidence>
<dbReference type="Gene3D" id="3.40.50.300">
    <property type="entry name" value="P-loop containing nucleotide triphosphate hydrolases"/>
    <property type="match status" value="1"/>
</dbReference>